<dbReference type="RefSeq" id="WP_308986098.1">
    <property type="nucleotide sequence ID" value="NZ_JARXIC010000028.1"/>
</dbReference>
<keyword evidence="4" id="KW-1185">Reference proteome</keyword>
<name>A0ABU1AN81_9BACT</name>
<dbReference type="Proteomes" id="UP001243717">
    <property type="component" value="Unassembled WGS sequence"/>
</dbReference>
<evidence type="ECO:0000313" key="3">
    <source>
        <dbReference type="EMBL" id="MDQ8195648.1"/>
    </source>
</evidence>
<dbReference type="Pfam" id="PF07589">
    <property type="entry name" value="PEP-CTERM"/>
    <property type="match status" value="1"/>
</dbReference>
<keyword evidence="1" id="KW-0732">Signal</keyword>
<gene>
    <name evidence="3" type="ORF">QEH59_14535</name>
</gene>
<reference evidence="3 4" key="1">
    <citation type="submission" date="2023-04" db="EMBL/GenBank/DDBJ databases">
        <title>A novel bacteria isolated from coastal sediment.</title>
        <authorList>
            <person name="Liu X.-J."/>
            <person name="Du Z.-J."/>
        </authorList>
    </citation>
    <scope>NUCLEOTIDE SEQUENCE [LARGE SCALE GENOMIC DNA]</scope>
    <source>
        <strain evidence="3 4">SDUM461004</strain>
    </source>
</reference>
<dbReference type="InterPro" id="IPR013424">
    <property type="entry name" value="Ice-binding_C"/>
</dbReference>
<sequence length="221" mass="22823">MKKIFCALSAFIAVSGVVHAEVLADFSFTGDSAASSDSSIYSSLTAFNVGVGSISGELVSATGADVTQSGDVDPAGTGARYQSFTLTVTGLGAGETLDLTSLTYDYTVIQPLNFAVGLYSSVDGFASAAAQLDGVDTDLDYSTPQAFNQTVTLSAGDFSGLENADTVEFRFYLADGSSSTSRYHQLDNIVLNGTVNAIPEPSMLGLVGVVGLAAFSIRNRK</sequence>
<dbReference type="NCBIfam" id="TIGR02595">
    <property type="entry name" value="PEP_CTERM"/>
    <property type="match status" value="1"/>
</dbReference>
<accession>A0ABU1AN81</accession>
<evidence type="ECO:0000259" key="2">
    <source>
        <dbReference type="Pfam" id="PF07589"/>
    </source>
</evidence>
<feature type="domain" description="Ice-binding protein C-terminal" evidence="2">
    <location>
        <begin position="197"/>
        <end position="221"/>
    </location>
</feature>
<evidence type="ECO:0000313" key="4">
    <source>
        <dbReference type="Proteomes" id="UP001243717"/>
    </source>
</evidence>
<comment type="caution">
    <text evidence="3">The sequence shown here is derived from an EMBL/GenBank/DDBJ whole genome shotgun (WGS) entry which is preliminary data.</text>
</comment>
<organism evidence="3 4">
    <name type="scientific">Thalassobacterium sedimentorum</name>
    <dbReference type="NCBI Taxonomy" id="3041258"/>
    <lineage>
        <taxon>Bacteria</taxon>
        <taxon>Pseudomonadati</taxon>
        <taxon>Verrucomicrobiota</taxon>
        <taxon>Opitutia</taxon>
        <taxon>Puniceicoccales</taxon>
        <taxon>Coraliomargaritaceae</taxon>
        <taxon>Thalassobacterium</taxon>
    </lineage>
</organism>
<proteinExistence type="predicted"/>
<dbReference type="EMBL" id="JARXIC010000028">
    <property type="protein sequence ID" value="MDQ8195648.1"/>
    <property type="molecule type" value="Genomic_DNA"/>
</dbReference>
<feature type="signal peptide" evidence="1">
    <location>
        <begin position="1"/>
        <end position="20"/>
    </location>
</feature>
<evidence type="ECO:0000256" key="1">
    <source>
        <dbReference type="SAM" id="SignalP"/>
    </source>
</evidence>
<protein>
    <submittedName>
        <fullName evidence="3">PEP-CTERM sorting domain-containing protein</fullName>
    </submittedName>
</protein>
<feature type="chain" id="PRO_5045881710" evidence="1">
    <location>
        <begin position="21"/>
        <end position="221"/>
    </location>
</feature>